<evidence type="ECO:0000256" key="16">
    <source>
        <dbReference type="RuleBase" id="RU362049"/>
    </source>
</evidence>
<evidence type="ECO:0000259" key="19">
    <source>
        <dbReference type="Pfam" id="PF02910"/>
    </source>
</evidence>
<evidence type="ECO:0000259" key="18">
    <source>
        <dbReference type="Pfam" id="PF00890"/>
    </source>
</evidence>
<gene>
    <name evidence="20" type="ORF">BI198_05660</name>
</gene>
<evidence type="ECO:0000256" key="13">
    <source>
        <dbReference type="ARBA" id="ARBA00048305"/>
    </source>
</evidence>
<dbReference type="Pfam" id="PF02910">
    <property type="entry name" value="Succ_DH_flav_C"/>
    <property type="match status" value="1"/>
</dbReference>
<feature type="domain" description="Fumarate reductase/succinate dehydrogenase flavoprotein-like C-terminal" evidence="19">
    <location>
        <begin position="440"/>
        <end position="520"/>
    </location>
</feature>
<dbReference type="Proteomes" id="UP000242258">
    <property type="component" value="Unassembled WGS sequence"/>
</dbReference>
<dbReference type="SUPFAM" id="SSF46977">
    <property type="entry name" value="Succinate dehydrogenase/fumarate reductase flavoprotein C-terminal domain"/>
    <property type="match status" value="1"/>
</dbReference>
<evidence type="ECO:0000313" key="20">
    <source>
        <dbReference type="EMBL" id="OEY69117.1"/>
    </source>
</evidence>
<keyword evidence="9 16" id="KW-0662">Pyridine nucleotide biosynthesis</keyword>
<keyword evidence="17" id="KW-0175">Coiled coil</keyword>
<dbReference type="Gene3D" id="3.90.700.10">
    <property type="entry name" value="Succinate dehydrogenase/fumarate reductase flavoprotein, catalytic domain"/>
    <property type="match status" value="1"/>
</dbReference>
<feature type="domain" description="FAD-dependent oxidoreductase 2 FAD-binding" evidence="18">
    <location>
        <begin position="10"/>
        <end position="391"/>
    </location>
</feature>
<dbReference type="GO" id="GO:0008734">
    <property type="term" value="F:L-aspartate oxidase activity"/>
    <property type="evidence" value="ECO:0007669"/>
    <property type="project" value="UniProtKB-UniRule"/>
</dbReference>
<dbReference type="InterPro" id="IPR036188">
    <property type="entry name" value="FAD/NAD-bd_sf"/>
</dbReference>
<dbReference type="Gene3D" id="1.20.58.100">
    <property type="entry name" value="Fumarate reductase/succinate dehydrogenase flavoprotein-like, C-terminal domain"/>
    <property type="match status" value="1"/>
</dbReference>
<dbReference type="AlphaFoldDB" id="A0A1E7Q4Q2"/>
<comment type="catalytic activity">
    <reaction evidence="13">
        <text>L-aspartate + O2 = iminosuccinate + H2O2</text>
        <dbReference type="Rhea" id="RHEA:25876"/>
        <dbReference type="ChEBI" id="CHEBI:15379"/>
        <dbReference type="ChEBI" id="CHEBI:16240"/>
        <dbReference type="ChEBI" id="CHEBI:29991"/>
        <dbReference type="ChEBI" id="CHEBI:77875"/>
        <dbReference type="EC" id="1.4.3.16"/>
    </reaction>
    <physiologicalReaction direction="left-to-right" evidence="13">
        <dbReference type="Rhea" id="RHEA:25877"/>
    </physiologicalReaction>
</comment>
<evidence type="ECO:0000256" key="5">
    <source>
        <dbReference type="ARBA" id="ARBA00012173"/>
    </source>
</evidence>
<keyword evidence="12 16" id="KW-0560">Oxidoreductase</keyword>
<dbReference type="FunFam" id="3.50.50.60:FF:000060">
    <property type="entry name" value="L-aspartate oxidase"/>
    <property type="match status" value="1"/>
</dbReference>
<evidence type="ECO:0000256" key="10">
    <source>
        <dbReference type="ARBA" id="ARBA00022741"/>
    </source>
</evidence>
<sequence>MKQAKEYLCDVLIIGSGAAGLSLALQLADNAQVLVLSKGPLREGSTLYAQGGIAAVFDENDSIDSHVKDTLVAGAGLCDEAAVQFTASNAKTAMQWLIAQGVPFDQYQDNDGKLKYHLTREGGHSHRRILHAADATGQAVQLTLVEQVKAHKNITLLENYNAIDLINGKKIGLDAKRCYGAYVLNTSTGKVELIRARFVALATGGASKVYLYTSNPDVASGDGIAMAWRAGCRVANMEFNQFHPTSLYHPDAPNFLITEAMRGEGAYLLRPDGSRFMPEFDERAELAPRDIVARAIDFEMKRLGADCVYLDISHKPKDFVIEHFPTIYAKCLSIGIDISQQPIPVVPAAHYTCGGVVTSLDGQTDITNLYAVGEVAYTGLHGANRMASNSLLECVVFAQAAAKHILQQLDTTTALENVPAWDDSRVSDSDEEIVISHNWHELRLFMWDYVGIVRTNKRLARALHRVELLQREINEYYSNFHISHHLLELRNLVQVAELIIHSAMQRKESRGLHYNLDYPKLLADSKPTILEPK</sequence>
<dbReference type="PANTHER" id="PTHR42716:SF2">
    <property type="entry name" value="L-ASPARTATE OXIDASE, CHLOROPLASTIC"/>
    <property type="match status" value="1"/>
</dbReference>
<evidence type="ECO:0000256" key="9">
    <source>
        <dbReference type="ARBA" id="ARBA00022642"/>
    </source>
</evidence>
<dbReference type="PRINTS" id="PR00368">
    <property type="entry name" value="FADPNR"/>
</dbReference>
<evidence type="ECO:0000256" key="17">
    <source>
        <dbReference type="SAM" id="Coils"/>
    </source>
</evidence>
<protein>
    <recommendedName>
        <fullName evidence="6 14">L-aspartate oxidase</fullName>
        <ecNumber evidence="5 14">1.4.3.16</ecNumber>
    </recommendedName>
</protein>
<evidence type="ECO:0000256" key="3">
    <source>
        <dbReference type="ARBA" id="ARBA00004950"/>
    </source>
</evidence>
<evidence type="ECO:0000256" key="8">
    <source>
        <dbReference type="ARBA" id="ARBA00022630"/>
    </source>
</evidence>
<dbReference type="OrthoDB" id="9806724at2"/>
<comment type="function">
    <text evidence="16">Catalyzes the oxidation of L-aspartate to iminoaspartate.</text>
</comment>
<name>A0A1E7Q4Q2_9GAMM</name>
<dbReference type="GO" id="GO:0034628">
    <property type="term" value="P:'de novo' NAD+ biosynthetic process from L-aspartate"/>
    <property type="evidence" value="ECO:0007669"/>
    <property type="project" value="TreeGrafter"/>
</dbReference>
<dbReference type="NCBIfam" id="TIGR00551">
    <property type="entry name" value="nadB"/>
    <property type="match status" value="1"/>
</dbReference>
<keyword evidence="11 16" id="KW-0274">FAD</keyword>
<comment type="pathway">
    <text evidence="3 16">Cofactor biosynthesis; NAD(+) biosynthesis; iminoaspartate from L-aspartate (oxidase route): step 1/1.</text>
</comment>
<comment type="subcellular location">
    <subcellularLocation>
        <location evidence="2 16">Cytoplasm</location>
    </subcellularLocation>
</comment>
<dbReference type="InterPro" id="IPR027477">
    <property type="entry name" value="Succ_DH/fumarate_Rdtase_cat_sf"/>
</dbReference>
<dbReference type="InterPro" id="IPR005288">
    <property type="entry name" value="NadB"/>
</dbReference>
<evidence type="ECO:0000256" key="11">
    <source>
        <dbReference type="ARBA" id="ARBA00022827"/>
    </source>
</evidence>
<dbReference type="PANTHER" id="PTHR42716">
    <property type="entry name" value="L-ASPARTATE OXIDASE"/>
    <property type="match status" value="1"/>
</dbReference>
<dbReference type="Pfam" id="PF00890">
    <property type="entry name" value="FAD_binding_2"/>
    <property type="match status" value="1"/>
</dbReference>
<comment type="caution">
    <text evidence="20">The sequence shown here is derived from an EMBL/GenBank/DDBJ whole genome shotgun (WGS) entry which is preliminary data.</text>
</comment>
<reference evidence="21" key="1">
    <citation type="submission" date="2016-09" db="EMBL/GenBank/DDBJ databases">
        <authorList>
            <person name="Wan X."/>
            <person name="Hou S."/>
        </authorList>
    </citation>
    <scope>NUCLEOTIDE SEQUENCE [LARGE SCALE GENOMIC DNA]</scope>
    <source>
        <strain evidence="21">KH87</strain>
    </source>
</reference>
<dbReference type="FunFam" id="3.90.700.10:FF:000002">
    <property type="entry name" value="L-aspartate oxidase"/>
    <property type="match status" value="1"/>
</dbReference>
<accession>A0A1E7Q4Q2</accession>
<dbReference type="NCBIfam" id="NF006567">
    <property type="entry name" value="PRK09077.1"/>
    <property type="match status" value="1"/>
</dbReference>
<evidence type="ECO:0000256" key="12">
    <source>
        <dbReference type="ARBA" id="ARBA00023002"/>
    </source>
</evidence>
<keyword evidence="7" id="KW-0963">Cytoplasm</keyword>
<dbReference type="SUPFAM" id="SSF51905">
    <property type="entry name" value="FAD/NAD(P)-binding domain"/>
    <property type="match status" value="1"/>
</dbReference>
<evidence type="ECO:0000256" key="2">
    <source>
        <dbReference type="ARBA" id="ARBA00004496"/>
    </source>
</evidence>
<feature type="active site" description="Proton acceptor" evidence="15">
    <location>
        <position position="289"/>
    </location>
</feature>
<dbReference type="SUPFAM" id="SSF56425">
    <property type="entry name" value="Succinate dehydrogenase/fumarate reductase flavoprotein, catalytic domain"/>
    <property type="match status" value="1"/>
</dbReference>
<dbReference type="STRING" id="1628148.BI198_05660"/>
<dbReference type="InterPro" id="IPR037099">
    <property type="entry name" value="Fum_R/Succ_DH_flav-like_C_sf"/>
</dbReference>
<dbReference type="PIRSF" id="PIRSF000171">
    <property type="entry name" value="SDHA_APRA_LASPO"/>
    <property type="match status" value="1"/>
</dbReference>
<dbReference type="GO" id="GO:0005737">
    <property type="term" value="C:cytoplasm"/>
    <property type="evidence" value="ECO:0007669"/>
    <property type="project" value="UniProtKB-SubCell"/>
</dbReference>
<organism evidence="20 21">
    <name type="scientific">Rheinheimera salexigens</name>
    <dbReference type="NCBI Taxonomy" id="1628148"/>
    <lineage>
        <taxon>Bacteria</taxon>
        <taxon>Pseudomonadati</taxon>
        <taxon>Pseudomonadota</taxon>
        <taxon>Gammaproteobacteria</taxon>
        <taxon>Chromatiales</taxon>
        <taxon>Chromatiaceae</taxon>
        <taxon>Rheinheimera</taxon>
    </lineage>
</organism>
<keyword evidence="21" id="KW-1185">Reference proteome</keyword>
<dbReference type="EC" id="1.4.3.16" evidence="5 14"/>
<dbReference type="Gene3D" id="3.50.50.60">
    <property type="entry name" value="FAD/NAD(P)-binding domain"/>
    <property type="match status" value="1"/>
</dbReference>
<dbReference type="InterPro" id="IPR015939">
    <property type="entry name" value="Fum_Rdtase/Succ_DH_flav-like_C"/>
</dbReference>
<proteinExistence type="inferred from homology"/>
<dbReference type="PRINTS" id="PR00411">
    <property type="entry name" value="PNDRDTASEI"/>
</dbReference>
<evidence type="ECO:0000256" key="4">
    <source>
        <dbReference type="ARBA" id="ARBA00008562"/>
    </source>
</evidence>
<evidence type="ECO:0000313" key="21">
    <source>
        <dbReference type="Proteomes" id="UP000242258"/>
    </source>
</evidence>
<keyword evidence="10" id="KW-0547">Nucleotide-binding</keyword>
<evidence type="ECO:0000256" key="14">
    <source>
        <dbReference type="NCBIfam" id="TIGR00551"/>
    </source>
</evidence>
<dbReference type="RefSeq" id="WP_070048683.1">
    <property type="nucleotide sequence ID" value="NZ_CBCSDO010000003.1"/>
</dbReference>
<evidence type="ECO:0000256" key="1">
    <source>
        <dbReference type="ARBA" id="ARBA00001974"/>
    </source>
</evidence>
<comment type="similarity">
    <text evidence="4 16">Belongs to the FAD-dependent oxidoreductase 2 family. NadB subfamily.</text>
</comment>
<dbReference type="InterPro" id="IPR003953">
    <property type="entry name" value="FAD-dep_OxRdtase_2_FAD-bd"/>
</dbReference>
<dbReference type="FunFam" id="1.20.58.100:FF:000002">
    <property type="entry name" value="L-aspartate oxidase"/>
    <property type="match status" value="1"/>
</dbReference>
<dbReference type="EMBL" id="MKEK01000001">
    <property type="protein sequence ID" value="OEY69117.1"/>
    <property type="molecule type" value="Genomic_DNA"/>
</dbReference>
<dbReference type="GO" id="GO:0000166">
    <property type="term" value="F:nucleotide binding"/>
    <property type="evidence" value="ECO:0007669"/>
    <property type="project" value="UniProtKB-KW"/>
</dbReference>
<feature type="coiled-coil region" evidence="17">
    <location>
        <begin position="452"/>
        <end position="479"/>
    </location>
</feature>
<comment type="cofactor">
    <cofactor evidence="1 16">
        <name>FAD</name>
        <dbReference type="ChEBI" id="CHEBI:57692"/>
    </cofactor>
</comment>
<dbReference type="UniPathway" id="UPA00253">
    <property type="reaction ID" value="UER00326"/>
</dbReference>
<evidence type="ECO:0000256" key="6">
    <source>
        <dbReference type="ARBA" id="ARBA00021901"/>
    </source>
</evidence>
<evidence type="ECO:0000256" key="15">
    <source>
        <dbReference type="PIRSR" id="PIRSR000171-1"/>
    </source>
</evidence>
<evidence type="ECO:0000256" key="7">
    <source>
        <dbReference type="ARBA" id="ARBA00022490"/>
    </source>
</evidence>
<keyword evidence="8 16" id="KW-0285">Flavoprotein</keyword>